<sequence length="136" mass="15928">MSQKRLLTSEKSKLGNVDLTTLLKKPGLWDALPLEKRQELYAMLPTPADGQTPHDPAMNPLRSEHHFYIEEALRKWQDDLKDGKEEKKWRQDAMKASVDRKEGKFNEWRAAERERHWGVKDEGEGERDDEEEGSQQ</sequence>
<accession>A0AAE0TNS1</accession>
<feature type="compositionally biased region" description="Basic and acidic residues" evidence="1">
    <location>
        <begin position="82"/>
        <end position="122"/>
    </location>
</feature>
<evidence type="ECO:0000313" key="3">
    <source>
        <dbReference type="EMBL" id="KAK3670918.1"/>
    </source>
</evidence>
<protein>
    <recommendedName>
        <fullName evidence="2">ASX DEUBAD domain-containing protein</fullName>
    </recommendedName>
</protein>
<evidence type="ECO:0000256" key="1">
    <source>
        <dbReference type="SAM" id="MobiDB-lite"/>
    </source>
</evidence>
<evidence type="ECO:0000313" key="4">
    <source>
        <dbReference type="Proteomes" id="UP001274830"/>
    </source>
</evidence>
<evidence type="ECO:0000259" key="2">
    <source>
        <dbReference type="Pfam" id="PF13919"/>
    </source>
</evidence>
<organism evidence="3 4">
    <name type="scientific">Recurvomyces mirabilis</name>
    <dbReference type="NCBI Taxonomy" id="574656"/>
    <lineage>
        <taxon>Eukaryota</taxon>
        <taxon>Fungi</taxon>
        <taxon>Dikarya</taxon>
        <taxon>Ascomycota</taxon>
        <taxon>Pezizomycotina</taxon>
        <taxon>Dothideomycetes</taxon>
        <taxon>Dothideomycetidae</taxon>
        <taxon>Mycosphaerellales</taxon>
        <taxon>Teratosphaeriaceae</taxon>
        <taxon>Recurvomyces</taxon>
    </lineage>
</organism>
<name>A0AAE0TNS1_9PEZI</name>
<feature type="domain" description="ASX DEUBAD" evidence="2">
    <location>
        <begin position="3"/>
        <end position="118"/>
    </location>
</feature>
<dbReference type="EMBL" id="JAUTXT010000049">
    <property type="protein sequence ID" value="KAK3670918.1"/>
    <property type="molecule type" value="Genomic_DNA"/>
</dbReference>
<feature type="compositionally biased region" description="Acidic residues" evidence="1">
    <location>
        <begin position="123"/>
        <end position="136"/>
    </location>
</feature>
<dbReference type="AlphaFoldDB" id="A0AAE0TNS1"/>
<reference evidence="3" key="1">
    <citation type="submission" date="2023-07" db="EMBL/GenBank/DDBJ databases">
        <title>Black Yeasts Isolated from many extreme environments.</title>
        <authorList>
            <person name="Coleine C."/>
            <person name="Stajich J.E."/>
            <person name="Selbmann L."/>
        </authorList>
    </citation>
    <scope>NUCLEOTIDE SEQUENCE</scope>
    <source>
        <strain evidence="3">CCFEE 5485</strain>
    </source>
</reference>
<dbReference type="Pfam" id="PF13919">
    <property type="entry name" value="ASXH"/>
    <property type="match status" value="1"/>
</dbReference>
<feature type="region of interest" description="Disordered" evidence="1">
    <location>
        <begin position="82"/>
        <end position="136"/>
    </location>
</feature>
<keyword evidence="4" id="KW-1185">Reference proteome</keyword>
<dbReference type="InterPro" id="IPR028020">
    <property type="entry name" value="ASX_DEUBAD_dom"/>
</dbReference>
<comment type="caution">
    <text evidence="3">The sequence shown here is derived from an EMBL/GenBank/DDBJ whole genome shotgun (WGS) entry which is preliminary data.</text>
</comment>
<dbReference type="Proteomes" id="UP001274830">
    <property type="component" value="Unassembled WGS sequence"/>
</dbReference>
<gene>
    <name evidence="3" type="ORF">LTR78_009196</name>
</gene>
<proteinExistence type="predicted"/>